<dbReference type="EMBL" id="ML992664">
    <property type="protein sequence ID" value="KAF2216617.1"/>
    <property type="molecule type" value="Genomic_DNA"/>
</dbReference>
<protein>
    <submittedName>
        <fullName evidence="2">Uncharacterized protein</fullName>
    </submittedName>
</protein>
<evidence type="ECO:0000313" key="2">
    <source>
        <dbReference type="EMBL" id="KAF2216617.1"/>
    </source>
</evidence>
<organism evidence="2 3">
    <name type="scientific">Cercospora zeae-maydis SCOH1-5</name>
    <dbReference type="NCBI Taxonomy" id="717836"/>
    <lineage>
        <taxon>Eukaryota</taxon>
        <taxon>Fungi</taxon>
        <taxon>Dikarya</taxon>
        <taxon>Ascomycota</taxon>
        <taxon>Pezizomycotina</taxon>
        <taxon>Dothideomycetes</taxon>
        <taxon>Dothideomycetidae</taxon>
        <taxon>Mycosphaerellales</taxon>
        <taxon>Mycosphaerellaceae</taxon>
        <taxon>Cercospora</taxon>
    </lineage>
</organism>
<name>A0A6A6FT28_9PEZI</name>
<gene>
    <name evidence="2" type="ORF">CERZMDRAFT_81681</name>
</gene>
<feature type="region of interest" description="Disordered" evidence="1">
    <location>
        <begin position="47"/>
        <end position="90"/>
    </location>
</feature>
<dbReference type="Proteomes" id="UP000799539">
    <property type="component" value="Unassembled WGS sequence"/>
</dbReference>
<proteinExistence type="predicted"/>
<evidence type="ECO:0000256" key="1">
    <source>
        <dbReference type="SAM" id="MobiDB-lite"/>
    </source>
</evidence>
<dbReference type="AlphaFoldDB" id="A0A6A6FT28"/>
<feature type="compositionally biased region" description="Low complexity" evidence="1">
    <location>
        <begin position="72"/>
        <end position="85"/>
    </location>
</feature>
<feature type="compositionally biased region" description="Low complexity" evidence="1">
    <location>
        <begin position="114"/>
        <end position="123"/>
    </location>
</feature>
<feature type="region of interest" description="Disordered" evidence="1">
    <location>
        <begin position="111"/>
        <end position="133"/>
    </location>
</feature>
<evidence type="ECO:0000313" key="3">
    <source>
        <dbReference type="Proteomes" id="UP000799539"/>
    </source>
</evidence>
<keyword evidence="3" id="KW-1185">Reference proteome</keyword>
<accession>A0A6A6FT28</accession>
<dbReference type="OrthoDB" id="10473696at2759"/>
<reference evidence="2" key="1">
    <citation type="journal article" date="2020" name="Stud. Mycol.">
        <title>101 Dothideomycetes genomes: a test case for predicting lifestyles and emergence of pathogens.</title>
        <authorList>
            <person name="Haridas S."/>
            <person name="Albert R."/>
            <person name="Binder M."/>
            <person name="Bloem J."/>
            <person name="Labutti K."/>
            <person name="Salamov A."/>
            <person name="Andreopoulos B."/>
            <person name="Baker S."/>
            <person name="Barry K."/>
            <person name="Bills G."/>
            <person name="Bluhm B."/>
            <person name="Cannon C."/>
            <person name="Castanera R."/>
            <person name="Culley D."/>
            <person name="Daum C."/>
            <person name="Ezra D."/>
            <person name="Gonzalez J."/>
            <person name="Henrissat B."/>
            <person name="Kuo A."/>
            <person name="Liang C."/>
            <person name="Lipzen A."/>
            <person name="Lutzoni F."/>
            <person name="Magnuson J."/>
            <person name="Mondo S."/>
            <person name="Nolan M."/>
            <person name="Ohm R."/>
            <person name="Pangilinan J."/>
            <person name="Park H.-J."/>
            <person name="Ramirez L."/>
            <person name="Alfaro M."/>
            <person name="Sun H."/>
            <person name="Tritt A."/>
            <person name="Yoshinaga Y."/>
            <person name="Zwiers L.-H."/>
            <person name="Turgeon B."/>
            <person name="Goodwin S."/>
            <person name="Spatafora J."/>
            <person name="Crous P."/>
            <person name="Grigoriev I."/>
        </authorList>
    </citation>
    <scope>NUCLEOTIDE SEQUENCE</scope>
    <source>
        <strain evidence="2">SCOH1-5</strain>
    </source>
</reference>
<sequence length="147" mass="16117">MEFLVRKIESNLHKSGMRDATPPASNSATKHLLHPAFQFDNASSIYSHKSSTSSIRRDYTSFLSRPRKSEETPTNSSRATSTASKRSTREFVSSMSAYPWITGASSELTRSAASSIRSGSDQKSSSKKAKKDAETLPWTFPCLSGCV</sequence>